<reference evidence="1 2" key="1">
    <citation type="submission" date="2017-06" db="EMBL/GenBank/DDBJ databases">
        <authorList>
            <person name="Kim H.J."/>
            <person name="Triplett B.A."/>
        </authorList>
    </citation>
    <scope>NUCLEOTIDE SEQUENCE [LARGE SCALE GENOMIC DNA]</scope>
    <source>
        <strain evidence="1 2">U15</strain>
    </source>
</reference>
<name>A0A239F4J7_9BURK</name>
<gene>
    <name evidence="1" type="ORF">SAMN06265795_103170</name>
</gene>
<evidence type="ECO:0000313" key="1">
    <source>
        <dbReference type="EMBL" id="SNS51651.1"/>
    </source>
</evidence>
<keyword evidence="2" id="KW-1185">Reference proteome</keyword>
<dbReference type="RefSeq" id="WP_089398670.1">
    <property type="nucleotide sequence ID" value="NZ_FZOT01000003.1"/>
</dbReference>
<organism evidence="1 2">
    <name type="scientific">Noviherbaspirillum humi</name>
    <dbReference type="NCBI Taxonomy" id="1688639"/>
    <lineage>
        <taxon>Bacteria</taxon>
        <taxon>Pseudomonadati</taxon>
        <taxon>Pseudomonadota</taxon>
        <taxon>Betaproteobacteria</taxon>
        <taxon>Burkholderiales</taxon>
        <taxon>Oxalobacteraceae</taxon>
        <taxon>Noviherbaspirillum</taxon>
    </lineage>
</organism>
<accession>A0A239F4J7</accession>
<dbReference type="Proteomes" id="UP000198284">
    <property type="component" value="Unassembled WGS sequence"/>
</dbReference>
<evidence type="ECO:0000313" key="2">
    <source>
        <dbReference type="Proteomes" id="UP000198284"/>
    </source>
</evidence>
<protein>
    <submittedName>
        <fullName evidence="1">Uncharacterized protein</fullName>
    </submittedName>
</protein>
<dbReference type="AlphaFoldDB" id="A0A239F4J7"/>
<proteinExistence type="predicted"/>
<sequence length="65" mass="7642">MKINRAKYYPVNLDTKEVLLAPQDDEQAVRDKYHGLTVRYLAIRGEKLLKHKCYQAFNYIEVKAA</sequence>
<dbReference type="EMBL" id="FZOT01000003">
    <property type="protein sequence ID" value="SNS51651.1"/>
    <property type="molecule type" value="Genomic_DNA"/>
</dbReference>